<reference evidence="2 6" key="1">
    <citation type="journal article" date="2010" name="Stand. Genomic Sci.">
        <title>Complete genome sequence of Meiothermus ruber type strain (21).</title>
        <authorList>
            <person name="Tindall B.J."/>
            <person name="Sikorski J."/>
            <person name="Lucas S."/>
            <person name="Goltsman E."/>
            <person name="Copeland A."/>
            <person name="Glavina Del Rio T."/>
            <person name="Nolan M."/>
            <person name="Tice H."/>
            <person name="Cheng J.F."/>
            <person name="Han C."/>
            <person name="Pitluck S."/>
            <person name="Liolios K."/>
            <person name="Ivanova N."/>
            <person name="Mavromatis K."/>
            <person name="Ovchinnikova G."/>
            <person name="Pati A."/>
            <person name="Fahnrich R."/>
            <person name="Goodwin L."/>
            <person name="Chen A."/>
            <person name="Palaniappan K."/>
            <person name="Land M."/>
            <person name="Hauser L."/>
            <person name="Chang Y.J."/>
            <person name="Jeffries C.D."/>
            <person name="Rohde M."/>
            <person name="Goker M."/>
            <person name="Woyke T."/>
            <person name="Bristow J."/>
            <person name="Eisen J.A."/>
            <person name="Markowitz V."/>
            <person name="Hugenholtz P."/>
            <person name="Kyrpides N.C."/>
            <person name="Klenk H.P."/>
            <person name="Lapidus A."/>
        </authorList>
    </citation>
    <scope>NUCLEOTIDE SEQUENCE [LARGE SCALE GENOMIC DNA]</scope>
    <source>
        <strain evidence="6">ATCC 35948 / DSM 1279 / VKM B-1258 / 21</strain>
        <strain evidence="2">DSM 1279</strain>
    </source>
</reference>
<dbReference type="RefSeq" id="WP_013012377.1">
    <property type="nucleotide sequence ID" value="NC_013946.1"/>
</dbReference>
<evidence type="ECO:0000313" key="5">
    <source>
        <dbReference type="EMBL" id="AGK06364.1"/>
    </source>
</evidence>
<dbReference type="OrthoDB" id="31025at2"/>
<proteinExistence type="predicted"/>
<dbReference type="AlphaFoldDB" id="D3PKH7"/>
<dbReference type="InterPro" id="IPR023346">
    <property type="entry name" value="Lysozyme-like_dom_sf"/>
</dbReference>
<dbReference type="Pfam" id="PF01464">
    <property type="entry name" value="SLT"/>
    <property type="match status" value="1"/>
</dbReference>
<dbReference type="KEGG" id="mre:K649_06840"/>
<dbReference type="eggNOG" id="COG0741">
    <property type="taxonomic scope" value="Bacteria"/>
</dbReference>
<dbReference type="SUPFAM" id="SSF53955">
    <property type="entry name" value="Lysozyme-like"/>
    <property type="match status" value="1"/>
</dbReference>
<dbReference type="KEGG" id="mrb:Mrub_0077"/>
<evidence type="ECO:0000313" key="2">
    <source>
        <dbReference type="EMBL" id="ADD26858.1"/>
    </source>
</evidence>
<keyword evidence="6" id="KW-1185">Reference proteome</keyword>
<evidence type="ECO:0000313" key="7">
    <source>
        <dbReference type="Proteomes" id="UP000013026"/>
    </source>
</evidence>
<dbReference type="KEGG" id="mre:K649_15390"/>
<name>D3PKH7_MEIRD</name>
<reference evidence="4" key="2">
    <citation type="submission" date="2013-04" db="EMBL/GenBank/DDBJ databases">
        <title>Non-Hybrid, Finished Microbial Genome Assemblies from Long-Read SMRT Sequencing Data.</title>
        <authorList>
            <person name="Klammer A."/>
            <person name="Drake J."/>
            <person name="Heiner C."/>
            <person name="Clum A."/>
            <person name="Copeland A."/>
            <person name="Huddleston J."/>
            <person name="Eichler E."/>
            <person name="Turner S.W."/>
        </authorList>
    </citation>
    <scope>NUCLEOTIDE SEQUENCE</scope>
    <source>
        <strain evidence="4">DSM 1279</strain>
    </source>
</reference>
<dbReference type="CDD" id="cd00254">
    <property type="entry name" value="LT-like"/>
    <property type="match status" value="1"/>
</dbReference>
<dbReference type="CAZy" id="GH23">
    <property type="family name" value="Glycoside Hydrolase Family 23"/>
</dbReference>
<dbReference type="InterPro" id="IPR008258">
    <property type="entry name" value="Transglycosylase_SLT_dom_1"/>
</dbReference>
<gene>
    <name evidence="2" type="ordered locus">Mrub_0077</name>
    <name evidence="3" type="ordered locus">Mrub_1436</name>
    <name evidence="4" type="ORF">K649_06840</name>
    <name evidence="5" type="ORF">K649_15390</name>
</gene>
<accession>D3PKH7</accession>
<evidence type="ECO:0000313" key="6">
    <source>
        <dbReference type="Proteomes" id="UP000006655"/>
    </source>
</evidence>
<feature type="domain" description="Transglycosylase SLT" evidence="1">
    <location>
        <begin position="31"/>
        <end position="148"/>
    </location>
</feature>
<organism evidence="4 7">
    <name type="scientific">Meiothermus ruber (strain ATCC 35948 / DSM 1279 / VKM B-1258 / 21)</name>
    <name type="common">Thermus ruber</name>
    <dbReference type="NCBI Taxonomy" id="504728"/>
    <lineage>
        <taxon>Bacteria</taxon>
        <taxon>Thermotogati</taxon>
        <taxon>Deinococcota</taxon>
        <taxon>Deinococci</taxon>
        <taxon>Thermales</taxon>
        <taxon>Thermaceae</taxon>
        <taxon>Meiothermus</taxon>
    </lineage>
</organism>
<dbReference type="KEGG" id="mrb:Mrub_1436"/>
<dbReference type="EMBL" id="CP005385">
    <property type="protein sequence ID" value="AGK06364.1"/>
    <property type="molecule type" value="Genomic_DNA"/>
</dbReference>
<dbReference type="Proteomes" id="UP000006655">
    <property type="component" value="Chromosome"/>
</dbReference>
<evidence type="ECO:0000313" key="3">
    <source>
        <dbReference type="EMBL" id="ADD28198.1"/>
    </source>
</evidence>
<evidence type="ECO:0000313" key="4">
    <source>
        <dbReference type="EMBL" id="AGK04668.1"/>
    </source>
</evidence>
<protein>
    <submittedName>
        <fullName evidence="2 4">Lytic transglycosylase</fullName>
    </submittedName>
</protein>
<sequence>MEANPRLKNTSCSECGGRSLAAVVAGALAQAEGLEVPPDLVVAVAWHESTFNPHVDRVAEALRISNNGANCASGTEIGPMQVKPCAFRTVRLDPTLLLNMPTPVRIQYAVSAGILYLRWLKNIRLPGASWCEVLHAYNVGPGAFLAGQRNASYVQAILGKVGEYSELRV</sequence>
<dbReference type="EMBL" id="CP001743">
    <property type="protein sequence ID" value="ADD28198.1"/>
    <property type="molecule type" value="Genomic_DNA"/>
</dbReference>
<reference evidence="4 7" key="3">
    <citation type="submission" date="2013-04" db="EMBL/GenBank/DDBJ databases">
        <authorList>
            <person name="Chin J."/>
            <person name="Alexander D.H."/>
            <person name="Marks P."/>
            <person name="Korlach J."/>
            <person name="Clum A."/>
            <person name="Copeland A."/>
        </authorList>
    </citation>
    <scope>NUCLEOTIDE SEQUENCE [LARGE SCALE GENOMIC DNA]</scope>
    <source>
        <strain evidence="7">ATCC 35948 / DSM 1279 / VKM B-1258 / 21</strain>
        <strain evidence="4">DSM 1279</strain>
    </source>
</reference>
<dbReference type="STRING" id="504728.K649_06840"/>
<dbReference type="EMBL" id="CP001743">
    <property type="protein sequence ID" value="ADD26858.1"/>
    <property type="molecule type" value="Genomic_DNA"/>
</dbReference>
<dbReference type="EMBL" id="CP005385">
    <property type="protein sequence ID" value="AGK04668.1"/>
    <property type="molecule type" value="Genomic_DNA"/>
</dbReference>
<dbReference type="Gene3D" id="1.10.530.10">
    <property type="match status" value="1"/>
</dbReference>
<dbReference type="Proteomes" id="UP000013026">
    <property type="component" value="Chromosome"/>
</dbReference>
<dbReference type="PATRIC" id="fig|504728.9.peg.1408"/>
<evidence type="ECO:0000259" key="1">
    <source>
        <dbReference type="Pfam" id="PF01464"/>
    </source>
</evidence>